<dbReference type="Proteomes" id="UP000499080">
    <property type="component" value="Unassembled WGS sequence"/>
</dbReference>
<reference evidence="1 4" key="1">
    <citation type="journal article" date="2019" name="Sci. Rep.">
        <title>Orb-weaving spider Araneus ventricosus genome elucidates the spidroin gene catalogue.</title>
        <authorList>
            <person name="Kono N."/>
            <person name="Nakamura H."/>
            <person name="Ohtoshi R."/>
            <person name="Moran D.A.P."/>
            <person name="Shinohara A."/>
            <person name="Yoshida Y."/>
            <person name="Fujiwara M."/>
            <person name="Mori M."/>
            <person name="Tomita M."/>
            <person name="Arakawa K."/>
        </authorList>
    </citation>
    <scope>NUCLEOTIDE SEQUENCE [LARGE SCALE GENOMIC DNA]</scope>
</reference>
<dbReference type="EMBL" id="BGPR01039082">
    <property type="protein sequence ID" value="GBO15002.1"/>
    <property type="molecule type" value="Genomic_DNA"/>
</dbReference>
<dbReference type="EMBL" id="BGPR01039552">
    <property type="protein sequence ID" value="GBO15524.1"/>
    <property type="molecule type" value="Genomic_DNA"/>
</dbReference>
<dbReference type="OrthoDB" id="6416471at2759"/>
<dbReference type="AlphaFoldDB" id="A0A4Y2URZ2"/>
<dbReference type="Gene3D" id="2.60.40.150">
    <property type="entry name" value="C2 domain"/>
    <property type="match status" value="1"/>
</dbReference>
<keyword evidence="4" id="KW-1185">Reference proteome</keyword>
<comment type="caution">
    <text evidence="1">The sequence shown here is derived from an EMBL/GenBank/DDBJ whole genome shotgun (WGS) entry which is preliminary data.</text>
</comment>
<evidence type="ECO:0000313" key="1">
    <source>
        <dbReference type="EMBL" id="GBO15002.1"/>
    </source>
</evidence>
<dbReference type="EMBL" id="BGPR01039553">
    <property type="protein sequence ID" value="GBO15525.1"/>
    <property type="molecule type" value="Genomic_DNA"/>
</dbReference>
<gene>
    <name evidence="1" type="ORF">AVEN_170898_1</name>
    <name evidence="2" type="ORF">AVEN_38915_1</name>
    <name evidence="3" type="ORF">AVEN_47300_1</name>
</gene>
<dbReference type="InterPro" id="IPR035892">
    <property type="entry name" value="C2_domain_sf"/>
</dbReference>
<protein>
    <submittedName>
        <fullName evidence="1">Uncharacterized protein</fullName>
    </submittedName>
</protein>
<proteinExistence type="predicted"/>
<evidence type="ECO:0000313" key="2">
    <source>
        <dbReference type="EMBL" id="GBO15524.1"/>
    </source>
</evidence>
<sequence length="67" mass="7298">VGANEVMGVFAIGSSCIGLGRDHWIEMLDNPRKPVAQWYTLQESLSGLTVDNSTMAKSSPIKCISMR</sequence>
<evidence type="ECO:0000313" key="3">
    <source>
        <dbReference type="EMBL" id="GBO15525.1"/>
    </source>
</evidence>
<organism evidence="1 4">
    <name type="scientific">Araneus ventricosus</name>
    <name type="common">Orbweaver spider</name>
    <name type="synonym">Epeira ventricosa</name>
    <dbReference type="NCBI Taxonomy" id="182803"/>
    <lineage>
        <taxon>Eukaryota</taxon>
        <taxon>Metazoa</taxon>
        <taxon>Ecdysozoa</taxon>
        <taxon>Arthropoda</taxon>
        <taxon>Chelicerata</taxon>
        <taxon>Arachnida</taxon>
        <taxon>Araneae</taxon>
        <taxon>Araneomorphae</taxon>
        <taxon>Entelegynae</taxon>
        <taxon>Araneoidea</taxon>
        <taxon>Araneidae</taxon>
        <taxon>Araneus</taxon>
    </lineage>
</organism>
<name>A0A4Y2URZ2_ARAVE</name>
<evidence type="ECO:0000313" key="4">
    <source>
        <dbReference type="Proteomes" id="UP000499080"/>
    </source>
</evidence>
<feature type="non-terminal residue" evidence="1">
    <location>
        <position position="1"/>
    </location>
</feature>
<accession>A0A4Y2URZ2</accession>